<name>A0ABW5S1A5_9BACL</name>
<accession>A0ABW5S1A5</accession>
<evidence type="ECO:0000313" key="1">
    <source>
        <dbReference type="EMBL" id="MFD2693288.1"/>
    </source>
</evidence>
<reference evidence="2" key="1">
    <citation type="journal article" date="2019" name="Int. J. Syst. Evol. Microbiol.">
        <title>The Global Catalogue of Microorganisms (GCM) 10K type strain sequencing project: providing services to taxonomists for standard genome sequencing and annotation.</title>
        <authorList>
            <consortium name="The Broad Institute Genomics Platform"/>
            <consortium name="The Broad Institute Genome Sequencing Center for Infectious Disease"/>
            <person name="Wu L."/>
            <person name="Ma J."/>
        </authorList>
    </citation>
    <scope>NUCLEOTIDE SEQUENCE [LARGE SCALE GENOMIC DNA]</scope>
    <source>
        <strain evidence="2">TISTR 2466</strain>
    </source>
</reference>
<proteinExistence type="predicted"/>
<dbReference type="RefSeq" id="WP_253058143.1">
    <property type="nucleotide sequence ID" value="NZ_JAMXWM010000002.1"/>
</dbReference>
<comment type="caution">
    <text evidence="1">The sequence shown here is derived from an EMBL/GenBank/DDBJ whole genome shotgun (WGS) entry which is preliminary data.</text>
</comment>
<keyword evidence="2" id="KW-1185">Reference proteome</keyword>
<dbReference type="Proteomes" id="UP001597399">
    <property type="component" value="Unassembled WGS sequence"/>
</dbReference>
<evidence type="ECO:0000313" key="2">
    <source>
        <dbReference type="Proteomes" id="UP001597399"/>
    </source>
</evidence>
<organism evidence="1 2">
    <name type="scientific">Sporolactobacillus shoreicorticis</name>
    <dbReference type="NCBI Taxonomy" id="1923877"/>
    <lineage>
        <taxon>Bacteria</taxon>
        <taxon>Bacillati</taxon>
        <taxon>Bacillota</taxon>
        <taxon>Bacilli</taxon>
        <taxon>Bacillales</taxon>
        <taxon>Sporolactobacillaceae</taxon>
        <taxon>Sporolactobacillus</taxon>
    </lineage>
</organism>
<sequence length="96" mass="11215">MAEFAKLTDRLDEIQSAYLGMVIDPDSLTLTHYGDSYQRGIKFRLVYDKSQKQWLVDGISDNYITWHTASFWTHKKELTVPNPIVRTWPANKQPNL</sequence>
<protein>
    <submittedName>
        <fullName evidence="1">Uncharacterized protein</fullName>
    </submittedName>
</protein>
<dbReference type="EMBL" id="JBHUMQ010000015">
    <property type="protein sequence ID" value="MFD2693288.1"/>
    <property type="molecule type" value="Genomic_DNA"/>
</dbReference>
<gene>
    <name evidence="1" type="ORF">ACFSUE_06535</name>
</gene>